<dbReference type="eggNOG" id="KOG1104">
    <property type="taxonomic scope" value="Eukaryota"/>
</dbReference>
<dbReference type="Pfam" id="PF09088">
    <property type="entry name" value="MIF4G_like"/>
    <property type="match status" value="1"/>
</dbReference>
<keyword evidence="4" id="KW-0508">mRNA splicing</keyword>
<evidence type="ECO:0000313" key="8">
    <source>
        <dbReference type="EMBL" id="CCH46707.1"/>
    </source>
</evidence>
<evidence type="ECO:0000259" key="7">
    <source>
        <dbReference type="SMART" id="SM00543"/>
    </source>
</evidence>
<dbReference type="GO" id="GO:0006397">
    <property type="term" value="P:mRNA processing"/>
    <property type="evidence" value="ECO:0007669"/>
    <property type="project" value="UniProtKB-KW"/>
</dbReference>
<dbReference type="GO" id="GO:0003729">
    <property type="term" value="F:mRNA binding"/>
    <property type="evidence" value="ECO:0007669"/>
    <property type="project" value="TreeGrafter"/>
</dbReference>
<dbReference type="InterPro" id="IPR027159">
    <property type="entry name" value="CBP80"/>
</dbReference>
<dbReference type="HOGENOM" id="CLU_011380_0_0_1"/>
<keyword evidence="9" id="KW-1185">Reference proteome</keyword>
<evidence type="ECO:0000256" key="1">
    <source>
        <dbReference type="ARBA" id="ARBA00004123"/>
    </source>
</evidence>
<dbReference type="InterPro" id="IPR015172">
    <property type="entry name" value="MIF4G-like_typ-1"/>
</dbReference>
<dbReference type="PANTHER" id="PTHR12412">
    <property type="entry name" value="CAP BINDING PROTEIN"/>
    <property type="match status" value="1"/>
</dbReference>
<evidence type="ECO:0000256" key="2">
    <source>
        <dbReference type="ARBA" id="ARBA00007413"/>
    </source>
</evidence>
<gene>
    <name evidence="8" type="ORF">BN7_6304</name>
</gene>
<evidence type="ECO:0000256" key="6">
    <source>
        <dbReference type="SAM" id="MobiDB-lite"/>
    </source>
</evidence>
<dbReference type="AlphaFoldDB" id="K0KXE4"/>
<dbReference type="InterPro" id="IPR003890">
    <property type="entry name" value="MIF4G-like_typ-3"/>
</dbReference>
<dbReference type="STRING" id="1206466.K0KXE4"/>
<dbReference type="InterPro" id="IPR016024">
    <property type="entry name" value="ARM-type_fold"/>
</dbReference>
<dbReference type="SUPFAM" id="SSF48371">
    <property type="entry name" value="ARM repeat"/>
    <property type="match status" value="3"/>
</dbReference>
<comment type="caution">
    <text evidence="8">The sequence shown here is derived from an EMBL/GenBank/DDBJ whole genome shotgun (WGS) entry which is preliminary data.</text>
</comment>
<dbReference type="Gene3D" id="1.25.40.180">
    <property type="match status" value="3"/>
</dbReference>
<evidence type="ECO:0000256" key="4">
    <source>
        <dbReference type="ARBA" id="ARBA00023187"/>
    </source>
</evidence>
<proteinExistence type="inferred from homology"/>
<dbReference type="Proteomes" id="UP000009328">
    <property type="component" value="Unassembled WGS sequence"/>
</dbReference>
<organism evidence="8 9">
    <name type="scientific">Wickerhamomyces ciferrii (strain ATCC 14091 / BCRC 22168 / CBS 111 / JCM 3599 / NBRC 0793 / NRRL Y-1031 F-60-10)</name>
    <name type="common">Yeast</name>
    <name type="synonym">Pichia ciferrii</name>
    <dbReference type="NCBI Taxonomy" id="1206466"/>
    <lineage>
        <taxon>Eukaryota</taxon>
        <taxon>Fungi</taxon>
        <taxon>Dikarya</taxon>
        <taxon>Ascomycota</taxon>
        <taxon>Saccharomycotina</taxon>
        <taxon>Saccharomycetes</taxon>
        <taxon>Phaffomycetales</taxon>
        <taxon>Wickerhamomycetaceae</taxon>
        <taxon>Wickerhamomyces</taxon>
    </lineage>
</organism>
<dbReference type="PANTHER" id="PTHR12412:SF2">
    <property type="entry name" value="NUCLEAR CAP-BINDING PROTEIN SUBUNIT 1"/>
    <property type="match status" value="1"/>
</dbReference>
<reference evidence="8 9" key="1">
    <citation type="journal article" date="2012" name="Eukaryot. Cell">
        <title>Draft genome sequence of Wickerhamomyces ciferrii NRRL Y-1031 F-60-10.</title>
        <authorList>
            <person name="Schneider J."/>
            <person name="Andrea H."/>
            <person name="Blom J."/>
            <person name="Jaenicke S."/>
            <person name="Ruckert C."/>
            <person name="Schorsch C."/>
            <person name="Szczepanowski R."/>
            <person name="Farwick M."/>
            <person name="Goesmann A."/>
            <person name="Puhler A."/>
            <person name="Schaffer S."/>
            <person name="Tauch A."/>
            <person name="Kohler T."/>
            <person name="Brinkrolf K."/>
        </authorList>
    </citation>
    <scope>NUCLEOTIDE SEQUENCE [LARGE SCALE GENOMIC DNA]</scope>
    <source>
        <strain evidence="9">ATCC 14091 / BCRC 22168 / CBS 111 / JCM 3599 / NBRC 0793 / NRRL Y-1031 F-60-10</strain>
    </source>
</reference>
<dbReference type="InParanoid" id="K0KXE4"/>
<evidence type="ECO:0000256" key="3">
    <source>
        <dbReference type="ARBA" id="ARBA00022664"/>
    </source>
</evidence>
<evidence type="ECO:0000256" key="5">
    <source>
        <dbReference type="ARBA" id="ARBA00023242"/>
    </source>
</evidence>
<dbReference type="GO" id="GO:0000184">
    <property type="term" value="P:nuclear-transcribed mRNA catabolic process, nonsense-mediated decay"/>
    <property type="evidence" value="ECO:0007669"/>
    <property type="project" value="TreeGrafter"/>
</dbReference>
<dbReference type="GO" id="GO:0005634">
    <property type="term" value="C:nucleus"/>
    <property type="evidence" value="ECO:0007669"/>
    <property type="project" value="UniProtKB-SubCell"/>
</dbReference>
<comment type="subcellular location">
    <subcellularLocation>
        <location evidence="1">Nucleus</location>
    </subcellularLocation>
</comment>
<feature type="domain" description="MIF4G" evidence="7">
    <location>
        <begin position="14"/>
        <end position="250"/>
    </location>
</feature>
<feature type="region of interest" description="Disordered" evidence="6">
    <location>
        <begin position="659"/>
        <end position="687"/>
    </location>
</feature>
<dbReference type="GO" id="GO:0006406">
    <property type="term" value="P:mRNA export from nucleus"/>
    <property type="evidence" value="ECO:0007669"/>
    <property type="project" value="InterPro"/>
</dbReference>
<dbReference type="GO" id="GO:0005846">
    <property type="term" value="C:nuclear cap binding complex"/>
    <property type="evidence" value="ECO:0007669"/>
    <property type="project" value="InterPro"/>
</dbReference>
<accession>K0KXE4</accession>
<keyword evidence="5" id="KW-0539">Nucleus</keyword>
<dbReference type="GO" id="GO:0000339">
    <property type="term" value="F:RNA cap binding"/>
    <property type="evidence" value="ECO:0007669"/>
    <property type="project" value="InterPro"/>
</dbReference>
<dbReference type="InterPro" id="IPR015174">
    <property type="entry name" value="MIF4G-like_typ-2"/>
</dbReference>
<sequence>MSGFNRKRRFVELSKTLCGDINTLGESSKKYVEDVEFMTTPIIGNFETEKTLRDAVLSTLFGVVTEQPQKVLHISGLVQVVSSKSPAIGKIVAEFFHQKAQEVIEVALNRDIIPESFETGPWNKLKLILRFLSTLTSILRDSSLISIYLQFLNFAIDLQNSSPDKRNALAEAIFYNTLINVPYLVSYGQPSEELKKGINEILTTAEGFKIVKQNISITKPFVVKDTDAPYEAKSIVELILPAVKEFLSEDFTKVHKVFPELGPSLQHLIVEIEKVGLPQFSIQSVESYADISGLDTGIGSVDGMWRTQRLTFEVYLPVYGFDTVPKSTDFIGLLFDDIVIDIVEALEFNRKEVARQIITLDLFFANGVFAPPASSVDNLKEIHQNNQESEHKSSTWKTEDVAIKNVLSLIFKLPDVSQPFAYFYTTLVEACTNAASAIAPVLGRAIRFFYSNIHITDFELRFRYLDWLAVQLSNFNFTWKWREWEVDSAKNSKSKYHPRIVFIKNIIAKELRLATSERIQQTLTEEFHQYLNTSLFESSEIKDYYVSLFGEVNLKDVNLNFDEEQNKLFFLSDNVSLKEDTEKLIEILHREATNEEYTSLIKSIKEKIKDYKSPDALLITFVFQVIAFVGNRSISHAGKYVGNTFNFLRTLLGKESSVSKEKGSSSSEGEIIDSKNSSGDAEEEEGRLVEVESPNVVAQRELWAVDAIIKYWNSAPENGYLVLDVLESYDVISSESLIRYSLNDDNKYNLGLVNVSATESIFRLLSSAAISGNSSNLLKVIYGELTSILEVTTFRIEQPGEIEVPDVNDEVNEKAELIWKYHTTLGFLKAIIRKYSGEFLQVLPEINNLLDAKITHEPTKSAIKSFIEELKYL</sequence>
<evidence type="ECO:0000313" key="9">
    <source>
        <dbReference type="Proteomes" id="UP000009328"/>
    </source>
</evidence>
<dbReference type="EMBL" id="CAIF01000263">
    <property type="protein sequence ID" value="CCH46707.1"/>
    <property type="molecule type" value="Genomic_DNA"/>
</dbReference>
<dbReference type="GO" id="GO:0008380">
    <property type="term" value="P:RNA splicing"/>
    <property type="evidence" value="ECO:0007669"/>
    <property type="project" value="UniProtKB-KW"/>
</dbReference>
<comment type="similarity">
    <text evidence="2">Belongs to the NCBP1 family.</text>
</comment>
<name>K0KXE4_WICCF</name>
<dbReference type="FunCoup" id="K0KXE4">
    <property type="interactions" value="1078"/>
</dbReference>
<dbReference type="Pfam" id="PF09090">
    <property type="entry name" value="MIF4G_like_2"/>
    <property type="match status" value="1"/>
</dbReference>
<protein>
    <submittedName>
        <fullName evidence="8">Nuclear cap-binding protein complex subunit 1</fullName>
    </submittedName>
</protein>
<dbReference type="SMART" id="SM00543">
    <property type="entry name" value="MIF4G"/>
    <property type="match status" value="1"/>
</dbReference>
<keyword evidence="3" id="KW-0507">mRNA processing</keyword>